<organism evidence="1 2">
    <name type="scientific">Pandoraea soli</name>
    <dbReference type="NCBI Taxonomy" id="2508293"/>
    <lineage>
        <taxon>Bacteria</taxon>
        <taxon>Pseudomonadati</taxon>
        <taxon>Pseudomonadota</taxon>
        <taxon>Betaproteobacteria</taxon>
        <taxon>Burkholderiales</taxon>
        <taxon>Burkholderiaceae</taxon>
        <taxon>Pandoraea</taxon>
    </lineage>
</organism>
<evidence type="ECO:0008006" key="3">
    <source>
        <dbReference type="Google" id="ProtNLM"/>
    </source>
</evidence>
<reference evidence="1 2" key="1">
    <citation type="submission" date="2019-08" db="EMBL/GenBank/DDBJ databases">
        <authorList>
            <person name="Peeters C."/>
        </authorList>
    </citation>
    <scope>NUCLEOTIDE SEQUENCE [LARGE SCALE GENOMIC DNA]</scope>
    <source>
        <strain evidence="1 2">LMG 31014</strain>
    </source>
</reference>
<dbReference type="RefSeq" id="WP_150551822.1">
    <property type="nucleotide sequence ID" value="NZ_CABPSG010000005.1"/>
</dbReference>
<dbReference type="EMBL" id="CABPSG010000005">
    <property type="protein sequence ID" value="VVE07337.1"/>
    <property type="molecule type" value="Genomic_DNA"/>
</dbReference>
<gene>
    <name evidence="1" type="ORF">PSO31014_02431</name>
</gene>
<proteinExistence type="predicted"/>
<keyword evidence="2" id="KW-1185">Reference proteome</keyword>
<evidence type="ECO:0000313" key="1">
    <source>
        <dbReference type="EMBL" id="VVE07337.1"/>
    </source>
</evidence>
<name>A0ABY6VZC1_9BURK</name>
<accession>A0ABY6VZC1</accession>
<dbReference type="Proteomes" id="UP000405357">
    <property type="component" value="Unassembled WGS sequence"/>
</dbReference>
<protein>
    <recommendedName>
        <fullName evidence="3">STAS domain-containing protein</fullName>
    </recommendedName>
</protein>
<evidence type="ECO:0000313" key="2">
    <source>
        <dbReference type="Proteomes" id="UP000405357"/>
    </source>
</evidence>
<comment type="caution">
    <text evidence="1">The sequence shown here is derived from an EMBL/GenBank/DDBJ whole genome shotgun (WGS) entry which is preliminary data.</text>
</comment>
<sequence length="101" mass="10783">MNGENRLEGWTTIPLQSGLEVAIDRRDGLIWISLDEAGVTVAFCLDALADAGFDGSERTLSIAFNAGVGFLELPCTANQAKKLFDLAGWDNNKLEAIAPAT</sequence>